<dbReference type="SMART" id="SM00320">
    <property type="entry name" value="WD40"/>
    <property type="match status" value="7"/>
</dbReference>
<evidence type="ECO:0000256" key="5">
    <source>
        <dbReference type="SAM" id="MobiDB-lite"/>
    </source>
</evidence>
<dbReference type="Pfam" id="PF00400">
    <property type="entry name" value="WD40"/>
    <property type="match status" value="3"/>
</dbReference>
<feature type="region of interest" description="Disordered" evidence="5">
    <location>
        <begin position="172"/>
        <end position="229"/>
    </location>
</feature>
<keyword evidence="1 3" id="KW-0853">WD repeat</keyword>
<name>A0ABQ0D804_9EUKA</name>
<dbReference type="InterPro" id="IPR015943">
    <property type="entry name" value="WD40/YVTN_repeat-like_dom_sf"/>
</dbReference>
<dbReference type="Proteomes" id="UP001628156">
    <property type="component" value="Unassembled WGS sequence"/>
</dbReference>
<comment type="caution">
    <text evidence="6">The sequence shown here is derived from an EMBL/GenBank/DDBJ whole genome shotgun (WGS) entry which is preliminary data.</text>
</comment>
<evidence type="ECO:0008006" key="8">
    <source>
        <dbReference type="Google" id="ProtNLM"/>
    </source>
</evidence>
<evidence type="ECO:0000313" key="6">
    <source>
        <dbReference type="EMBL" id="GAB1218975.1"/>
    </source>
</evidence>
<feature type="repeat" description="WD" evidence="3">
    <location>
        <begin position="291"/>
        <end position="332"/>
    </location>
</feature>
<dbReference type="InterPro" id="IPR001680">
    <property type="entry name" value="WD40_rpt"/>
</dbReference>
<dbReference type="EMBL" id="BAAFRS010000010">
    <property type="protein sequence ID" value="GAB1218975.1"/>
    <property type="molecule type" value="Genomic_DNA"/>
</dbReference>
<proteinExistence type="predicted"/>
<dbReference type="PRINTS" id="PR00320">
    <property type="entry name" value="GPROTEINBRPT"/>
</dbReference>
<evidence type="ECO:0000256" key="4">
    <source>
        <dbReference type="SAM" id="Coils"/>
    </source>
</evidence>
<keyword evidence="2" id="KW-0677">Repeat</keyword>
<evidence type="ECO:0000256" key="3">
    <source>
        <dbReference type="PROSITE-ProRule" id="PRU00221"/>
    </source>
</evidence>
<evidence type="ECO:0000256" key="2">
    <source>
        <dbReference type="ARBA" id="ARBA00022737"/>
    </source>
</evidence>
<dbReference type="PANTHER" id="PTHR19878">
    <property type="entry name" value="AUTOPHAGY PROTEIN 16-LIKE"/>
    <property type="match status" value="1"/>
</dbReference>
<dbReference type="PROSITE" id="PS50294">
    <property type="entry name" value="WD_REPEATS_REGION"/>
    <property type="match status" value="2"/>
</dbReference>
<evidence type="ECO:0000256" key="1">
    <source>
        <dbReference type="ARBA" id="ARBA00022574"/>
    </source>
</evidence>
<gene>
    <name evidence="6" type="ORF">ENUP19_0010G0014</name>
</gene>
<evidence type="ECO:0000313" key="7">
    <source>
        <dbReference type="Proteomes" id="UP001628156"/>
    </source>
</evidence>
<dbReference type="InterPro" id="IPR045160">
    <property type="entry name" value="ATG16"/>
</dbReference>
<feature type="repeat" description="WD" evidence="3">
    <location>
        <begin position="333"/>
        <end position="373"/>
    </location>
</feature>
<protein>
    <recommendedName>
        <fullName evidence="8">WD domain, G-beta repeat-containing protein</fullName>
    </recommendedName>
</protein>
<feature type="repeat" description="WD" evidence="3">
    <location>
        <begin position="249"/>
        <end position="281"/>
    </location>
</feature>
<feature type="compositionally biased region" description="Polar residues" evidence="5">
    <location>
        <begin position="188"/>
        <end position="202"/>
    </location>
</feature>
<accession>A0ABQ0D804</accession>
<dbReference type="PROSITE" id="PS50082">
    <property type="entry name" value="WD_REPEATS_2"/>
    <property type="match status" value="3"/>
</dbReference>
<dbReference type="Gene3D" id="2.130.10.10">
    <property type="entry name" value="YVTN repeat-like/Quinoprotein amine dehydrogenase"/>
    <property type="match status" value="2"/>
</dbReference>
<keyword evidence="7" id="KW-1185">Reference proteome</keyword>
<dbReference type="SUPFAM" id="SSF50978">
    <property type="entry name" value="WD40 repeat-like"/>
    <property type="match status" value="1"/>
</dbReference>
<dbReference type="PANTHER" id="PTHR19878:SF8">
    <property type="entry name" value="AUTOPHAGY-RELATED 16, ISOFORM F"/>
    <property type="match status" value="1"/>
</dbReference>
<keyword evidence="4" id="KW-0175">Coiled coil</keyword>
<feature type="coiled-coil region" evidence="4">
    <location>
        <begin position="70"/>
        <end position="118"/>
    </location>
</feature>
<reference evidence="6 7" key="1">
    <citation type="journal article" date="2019" name="PLoS Negl. Trop. Dis.">
        <title>Whole genome sequencing of Entamoeba nuttalli reveals mammalian host-related molecular signatures and a novel octapeptide-repeat surface protein.</title>
        <authorList>
            <person name="Tanaka M."/>
            <person name="Makiuchi T."/>
            <person name="Komiyama T."/>
            <person name="Shiina T."/>
            <person name="Osaki K."/>
            <person name="Tachibana H."/>
        </authorList>
    </citation>
    <scope>NUCLEOTIDE SEQUENCE [LARGE SCALE GENOMIC DNA]</scope>
    <source>
        <strain evidence="6 7">P19-061405</strain>
    </source>
</reference>
<dbReference type="CDD" id="cd00200">
    <property type="entry name" value="WD40"/>
    <property type="match status" value="1"/>
</dbReference>
<dbReference type="InterPro" id="IPR020472">
    <property type="entry name" value="WD40_PAC1"/>
</dbReference>
<dbReference type="InterPro" id="IPR036322">
    <property type="entry name" value="WD40_repeat_dom_sf"/>
</dbReference>
<sequence>MEFTKQINLKLERRDAIQIIPWKNITSITISTTSKEEYEEEIKKLTLDLHNSTVFINAQTSRLFDAVNKIAQLENATTQAEKFAKESKEQLDLYIEKSKEEDNKTQQLEKQIDYLKNELGFSRTQLGEMNEKFKQVNYENHRLLDIIEDLRKQLERNSNSNYIQVSPLPAHSTLEEPEKHPSPVHNEVNITPSNNKSSTQSKPKILQKGISSDVLNNKEHSKKSTGASETKTSIANLVCHVPSIAVRNINGHTGDITAIAFNGSGQIYATGSEDRTVRIWDSTTSVCKTFLRGMSQSVTSIDFSEINDLLLVTSNDAAVRIFDLNRYSARYTLTGHSNRITGGKFVDAETIVTGSTDRTLRWWDMSHSRCKLSCPTGSAVSGLTLMRNQAVTSHIDGSIRFWDNRQKDPVGVVNVFDGIACSDVVFVDGAAEYLLTNGKDNTIWMVDPFMMRVVQKYFNDDYINPGSRIGVSADKSYMTVGSVDGAVYVWNLTTSKFACCVYPEVNVQQGGSYQSCYCSCWNPLSSQIISGYGRNVIVWDD</sequence>
<organism evidence="6 7">
    <name type="scientific">Entamoeba nuttalli</name>
    <dbReference type="NCBI Taxonomy" id="412467"/>
    <lineage>
        <taxon>Eukaryota</taxon>
        <taxon>Amoebozoa</taxon>
        <taxon>Evosea</taxon>
        <taxon>Archamoebae</taxon>
        <taxon>Mastigamoebida</taxon>
        <taxon>Entamoebidae</taxon>
        <taxon>Entamoeba</taxon>
    </lineage>
</organism>